<evidence type="ECO:0000259" key="10">
    <source>
        <dbReference type="Pfam" id="PF01676"/>
    </source>
</evidence>
<proteinExistence type="inferred from homology"/>
<evidence type="ECO:0000256" key="6">
    <source>
        <dbReference type="ARBA" id="ARBA00023211"/>
    </source>
</evidence>
<evidence type="ECO:0000256" key="1">
    <source>
        <dbReference type="ARBA" id="ARBA00000370"/>
    </source>
</evidence>
<evidence type="ECO:0000256" key="2">
    <source>
        <dbReference type="ARBA" id="ARBA00004798"/>
    </source>
</evidence>
<dbReference type="Pfam" id="PF06415">
    <property type="entry name" value="iPGM_N"/>
    <property type="match status" value="1"/>
</dbReference>
<dbReference type="Gene3D" id="3.40.1450.10">
    <property type="entry name" value="BPG-independent phosphoglycerate mutase, domain B"/>
    <property type="match status" value="1"/>
</dbReference>
<comment type="caution">
    <text evidence="12">The sequence shown here is derived from an EMBL/GenBank/DDBJ whole genome shotgun (WGS) entry which is preliminary data.</text>
</comment>
<evidence type="ECO:0000256" key="7">
    <source>
        <dbReference type="ARBA" id="ARBA00023235"/>
    </source>
</evidence>
<dbReference type="InterPro" id="IPR006124">
    <property type="entry name" value="Metalloenzyme"/>
</dbReference>
<keyword evidence="6 8" id="KW-0464">Manganese</keyword>
<evidence type="ECO:0000313" key="13">
    <source>
        <dbReference type="Proteomes" id="UP000761574"/>
    </source>
</evidence>
<protein>
    <recommendedName>
        <fullName evidence="8 9">2,3-bisphosphoglycerate-independent phosphoglycerate mutase</fullName>
        <shortName evidence="8">BPG-independent PGAM</shortName>
        <shortName evidence="8">Phosphoglyceromutase</shortName>
        <shortName evidence="8">iPGM</shortName>
        <ecNumber evidence="8 9">5.4.2.12</ecNumber>
    </recommendedName>
</protein>
<evidence type="ECO:0000313" key="12">
    <source>
        <dbReference type="EMBL" id="GIU49528.1"/>
    </source>
</evidence>
<evidence type="ECO:0000256" key="9">
    <source>
        <dbReference type="NCBIfam" id="TIGR01307"/>
    </source>
</evidence>
<dbReference type="InterPro" id="IPR036646">
    <property type="entry name" value="PGAM_B_sf"/>
</dbReference>
<feature type="domain" description="BPG-independent PGAM N-terminal" evidence="11">
    <location>
        <begin position="93"/>
        <end position="308"/>
    </location>
</feature>
<comment type="catalytic activity">
    <reaction evidence="1 8">
        <text>(2R)-2-phosphoglycerate = (2R)-3-phosphoglycerate</text>
        <dbReference type="Rhea" id="RHEA:15901"/>
        <dbReference type="ChEBI" id="CHEBI:58272"/>
        <dbReference type="ChEBI" id="CHEBI:58289"/>
        <dbReference type="EC" id="5.4.2.12"/>
    </reaction>
</comment>
<sequence length="524" mass="57175">MFLKLKGTTMTTRKRPLALLILDGWGYREDTHNNAVYHANTPVLDRLYQQYPNSLISGSGLDVGLPDGQMGNSEVGHINIGSGRVVYQELTRIGKAIEDGKFDTNPALVEAVDKAIAANGAVHIMGLLSPGGVHSHESHIEAMCKMAVKRGAKHVYLHAFLDGRDTPPRSAKSSLAHFNELFNTLGAGRIASIIGRYYAMDRDNRWDRVSQAYELITQGKAQYQFADAVDALAAAYARDENDEFVASSAITDAQGQVATLNDDDALIFMNFRADRARQITRSFINADFDGFTREVMPKVNFVTLTEYAADIKAPIAYPSVDLVNTLGEVLQNSGKTQLRISETEKYAHVTFFFNGGKEEPFEGEDRILVQSPKVATYDLQPEMNSAELTDKLVAAIESTKYDVIICNYPNGDMVGHTGNFEAAVKACEAVDACIGRVVEALAKVDGECLITADHGNAEQMTDEQTGQAHTAHTSELVPFIYVGRPATIAGNGRLSDIAPTMLTLMNQTVPPEMTGRSLITLTTN</sequence>
<feature type="binding site" evidence="8">
    <location>
        <begin position="272"/>
        <end position="275"/>
    </location>
    <ligand>
        <name>substrate</name>
    </ligand>
</feature>
<feature type="active site" description="Phosphoserine intermediate" evidence="8">
    <location>
        <position position="73"/>
    </location>
</feature>
<feature type="binding site" evidence="8">
    <location>
        <position position="73"/>
    </location>
    <ligand>
        <name>Mn(2+)</name>
        <dbReference type="ChEBI" id="CHEBI:29035"/>
        <label>2</label>
    </ligand>
</feature>
<feature type="binding site" evidence="8">
    <location>
        <position position="202"/>
    </location>
    <ligand>
        <name>substrate</name>
    </ligand>
</feature>
<feature type="binding site" evidence="8">
    <location>
        <position position="196"/>
    </location>
    <ligand>
        <name>substrate</name>
    </ligand>
</feature>
<dbReference type="Proteomes" id="UP000761574">
    <property type="component" value="Unassembled WGS sequence"/>
</dbReference>
<dbReference type="SUPFAM" id="SSF53649">
    <property type="entry name" value="Alkaline phosphatase-like"/>
    <property type="match status" value="1"/>
</dbReference>
<dbReference type="PIRSF" id="PIRSF001492">
    <property type="entry name" value="IPGAM"/>
    <property type="match status" value="1"/>
</dbReference>
<feature type="binding site" evidence="8">
    <location>
        <position position="345"/>
    </location>
    <ligand>
        <name>substrate</name>
    </ligand>
</feature>
<accession>A0ABQ4PMU9</accession>
<comment type="subunit">
    <text evidence="8">Monomer.</text>
</comment>
<feature type="domain" description="Metalloenzyme" evidence="10">
    <location>
        <begin position="16"/>
        <end position="506"/>
    </location>
</feature>
<evidence type="ECO:0000256" key="8">
    <source>
        <dbReference type="HAMAP-Rule" id="MF_01038"/>
    </source>
</evidence>
<evidence type="ECO:0000256" key="5">
    <source>
        <dbReference type="ARBA" id="ARBA00023152"/>
    </source>
</evidence>
<feature type="binding site" evidence="8">
    <location>
        <position position="412"/>
    </location>
    <ligand>
        <name>Mn(2+)</name>
        <dbReference type="ChEBI" id="CHEBI:29035"/>
        <label>1</label>
    </ligand>
</feature>
<dbReference type="InterPro" id="IPR011258">
    <property type="entry name" value="BPG-indep_PGM_N"/>
</dbReference>
<dbReference type="Pfam" id="PF01676">
    <property type="entry name" value="Metalloenzyme"/>
    <property type="match status" value="1"/>
</dbReference>
<keyword evidence="5 8" id="KW-0324">Glycolysis</keyword>
<feature type="binding site" evidence="8">
    <location>
        <position position="23"/>
    </location>
    <ligand>
        <name>Mn(2+)</name>
        <dbReference type="ChEBI" id="CHEBI:29035"/>
        <label>2</label>
    </ligand>
</feature>
<dbReference type="PANTHER" id="PTHR31637">
    <property type="entry name" value="2,3-BISPHOSPHOGLYCERATE-INDEPENDENT PHOSPHOGLYCERATE MUTASE"/>
    <property type="match status" value="1"/>
</dbReference>
<dbReference type="Gene3D" id="3.40.720.10">
    <property type="entry name" value="Alkaline Phosphatase, subunit A"/>
    <property type="match status" value="1"/>
</dbReference>
<keyword evidence="4 8" id="KW-0479">Metal-binding</keyword>
<name>A0ABQ4PMU9_9GAMM</name>
<comment type="similarity">
    <text evidence="3 8">Belongs to the BPG-independent phosphoglycerate mutase family.</text>
</comment>
<evidence type="ECO:0000256" key="3">
    <source>
        <dbReference type="ARBA" id="ARBA00008819"/>
    </source>
</evidence>
<keyword evidence="13" id="KW-1185">Reference proteome</keyword>
<evidence type="ECO:0000259" key="11">
    <source>
        <dbReference type="Pfam" id="PF06415"/>
    </source>
</evidence>
<dbReference type="InterPro" id="IPR017850">
    <property type="entry name" value="Alkaline_phosphatase_core_sf"/>
</dbReference>
<dbReference type="EC" id="5.4.2.12" evidence="8 9"/>
<dbReference type="NCBIfam" id="TIGR01307">
    <property type="entry name" value="pgm_bpd_ind"/>
    <property type="match status" value="1"/>
</dbReference>
<feature type="binding site" evidence="8">
    <location>
        <position position="454"/>
    </location>
    <ligand>
        <name>Mn(2+)</name>
        <dbReference type="ChEBI" id="CHEBI:29035"/>
        <label>2</label>
    </ligand>
</feature>
<feature type="binding site" evidence="8">
    <location>
        <position position="134"/>
    </location>
    <ligand>
        <name>substrate</name>
    </ligand>
</feature>
<feature type="binding site" evidence="8">
    <location>
        <position position="416"/>
    </location>
    <ligand>
        <name>Mn(2+)</name>
        <dbReference type="ChEBI" id="CHEBI:29035"/>
        <label>1</label>
    </ligand>
</feature>
<comment type="pathway">
    <text evidence="2 8">Carbohydrate degradation; glycolysis; pyruvate from D-glyceraldehyde 3-phosphate: step 3/5.</text>
</comment>
<comment type="function">
    <text evidence="8">Catalyzes the interconversion of 2-phosphoglycerate and 3-phosphoglycerate.</text>
</comment>
<feature type="binding site" evidence="8">
    <location>
        <begin position="164"/>
        <end position="165"/>
    </location>
    <ligand>
        <name>substrate</name>
    </ligand>
</feature>
<dbReference type="NCBIfam" id="NF003897">
    <property type="entry name" value="PRK05434.1-5"/>
    <property type="match status" value="1"/>
</dbReference>
<feature type="binding site" evidence="8">
    <location>
        <position position="453"/>
    </location>
    <ligand>
        <name>Mn(2+)</name>
        <dbReference type="ChEBI" id="CHEBI:29035"/>
        <label>2</label>
    </ligand>
</feature>
<dbReference type="HAMAP" id="MF_01038">
    <property type="entry name" value="GpmI"/>
    <property type="match status" value="1"/>
</dbReference>
<dbReference type="PANTHER" id="PTHR31637:SF0">
    <property type="entry name" value="2,3-BISPHOSPHOGLYCERATE-INDEPENDENT PHOSPHOGLYCERATE MUTASE"/>
    <property type="match status" value="1"/>
</dbReference>
<dbReference type="EMBL" id="BPFB01000039">
    <property type="protein sequence ID" value="GIU49528.1"/>
    <property type="molecule type" value="Genomic_DNA"/>
</dbReference>
<feature type="binding site" evidence="8">
    <location>
        <position position="472"/>
    </location>
    <ligand>
        <name>Mn(2+)</name>
        <dbReference type="ChEBI" id="CHEBI:29035"/>
        <label>1</label>
    </ligand>
</feature>
<dbReference type="CDD" id="cd16010">
    <property type="entry name" value="iPGM"/>
    <property type="match status" value="1"/>
</dbReference>
<dbReference type="InterPro" id="IPR005995">
    <property type="entry name" value="Pgm_bpd_ind"/>
</dbReference>
<gene>
    <name evidence="8 12" type="primary">gpmI</name>
    <name evidence="12" type="ORF">TUM4630_28360</name>
</gene>
<dbReference type="SUPFAM" id="SSF64158">
    <property type="entry name" value="2,3-Bisphosphoglycerate-independent phosphoglycerate mutase, substrate-binding domain"/>
    <property type="match status" value="1"/>
</dbReference>
<evidence type="ECO:0000256" key="4">
    <source>
        <dbReference type="ARBA" id="ARBA00022723"/>
    </source>
</evidence>
<organism evidence="12 13">
    <name type="scientific">Shewanella algidipiscicola</name>
    <dbReference type="NCBI Taxonomy" id="614070"/>
    <lineage>
        <taxon>Bacteria</taxon>
        <taxon>Pseudomonadati</taxon>
        <taxon>Pseudomonadota</taxon>
        <taxon>Gammaproteobacteria</taxon>
        <taxon>Alteromonadales</taxon>
        <taxon>Shewanellaceae</taxon>
        <taxon>Shewanella</taxon>
    </lineage>
</organism>
<comment type="cofactor">
    <cofactor evidence="8">
        <name>Mn(2+)</name>
        <dbReference type="ChEBI" id="CHEBI:29035"/>
    </cofactor>
    <text evidence="8">Binds 2 manganese ions per subunit.</text>
</comment>
<reference evidence="12 13" key="1">
    <citation type="submission" date="2021-05" db="EMBL/GenBank/DDBJ databases">
        <title>Molecular characterization for Shewanella algae harboring chromosomal blaOXA-55-like strains isolated from clinical and environment sample.</title>
        <authorList>
            <person name="Ohama Y."/>
            <person name="Aoki K."/>
            <person name="Harada S."/>
            <person name="Moriya K."/>
            <person name="Ishii Y."/>
            <person name="Tateda K."/>
        </authorList>
    </citation>
    <scope>NUCLEOTIDE SEQUENCE [LARGE SCALE GENOMIC DNA]</scope>
    <source>
        <strain evidence="12 13">LMG 23746</strain>
    </source>
</reference>
<keyword evidence="7 8" id="KW-0413">Isomerase</keyword>